<protein>
    <submittedName>
        <fullName evidence="1">Uncharacterized protein</fullName>
    </submittedName>
</protein>
<dbReference type="EMBL" id="PNRG01000013">
    <property type="protein sequence ID" value="PMR80925.1"/>
    <property type="molecule type" value="Genomic_DNA"/>
</dbReference>
<evidence type="ECO:0000313" key="2">
    <source>
        <dbReference type="Proteomes" id="UP000235547"/>
    </source>
</evidence>
<dbReference type="Proteomes" id="UP000235547">
    <property type="component" value="Unassembled WGS sequence"/>
</dbReference>
<evidence type="ECO:0000313" key="1">
    <source>
        <dbReference type="EMBL" id="PMR80925.1"/>
    </source>
</evidence>
<comment type="caution">
    <text evidence="1">The sequence shown here is derived from an EMBL/GenBank/DDBJ whole genome shotgun (WGS) entry which is preliminary data.</text>
</comment>
<accession>A0A2N7UKG3</accession>
<keyword evidence="2" id="KW-1185">Reference proteome</keyword>
<dbReference type="AlphaFoldDB" id="A0A2N7UKG3"/>
<name>A0A2N7UKG3_9GAMM</name>
<proteinExistence type="predicted"/>
<organism evidence="1 2">
    <name type="scientific">Halomonas urumqiensis</name>
    <dbReference type="NCBI Taxonomy" id="1684789"/>
    <lineage>
        <taxon>Bacteria</taxon>
        <taxon>Pseudomonadati</taxon>
        <taxon>Pseudomonadota</taxon>
        <taxon>Gammaproteobacteria</taxon>
        <taxon>Oceanospirillales</taxon>
        <taxon>Halomonadaceae</taxon>
        <taxon>Halomonas</taxon>
    </lineage>
</organism>
<reference evidence="1 2" key="1">
    <citation type="submission" date="2018-01" db="EMBL/GenBank/DDBJ databases">
        <title>Halomonas endophytica sp. nov., isolated from storage liquid in the stems of Populus euphratica.</title>
        <authorList>
            <person name="Chen C."/>
        </authorList>
    </citation>
    <scope>NUCLEOTIDE SEQUENCE [LARGE SCALE GENOMIC DNA]</scope>
    <source>
        <strain evidence="1 2">BZ-SZ-XJ27</strain>
    </source>
</reference>
<gene>
    <name evidence="1" type="ORF">C1H70_07685</name>
</gene>
<sequence>MTVNLMPALITMTARMDKAFLIRHGPPRPEVIGLMAPRHLVKGVPGPPAASIPRLPKTICRHASGPPVLPRSDPDWRLLV</sequence>